<reference evidence="2 3" key="1">
    <citation type="submission" date="2021-04" db="EMBL/GenBank/DDBJ databases">
        <title>Complete genome sequence of Stygiolobus sp. KN-1.</title>
        <authorList>
            <person name="Nakamura K."/>
            <person name="Sakai H."/>
            <person name="Kurosawa N."/>
        </authorList>
    </citation>
    <scope>NUCLEOTIDE SEQUENCE [LARGE SCALE GENOMIC DNA]</scope>
    <source>
        <strain evidence="2 3">KN-1</strain>
    </source>
</reference>
<dbReference type="RefSeq" id="WP_221287632.1">
    <property type="nucleotide sequence ID" value="NZ_AP024597.1"/>
</dbReference>
<sequence>MKGLGSVIGIVILLLIVAASVALILYYFDSFQAVGAELSQGQISIYDHENEDLSISATAYYSEVSHSDCGVGIGSYHGKALGIYKYNLSNITITITNTGKVPSTITYIIITNGRGVQLFIYYVGRTIAPSETVNIIIYPQQLYSPYWPNWQGAPIAQYIPYQVVNDSCHNQVTPYYSVPVSSLTQFGNIYWASLSYQLSV</sequence>
<gene>
    <name evidence="2" type="ORF">KN1_22370</name>
</gene>
<dbReference type="KEGG" id="csty:KN1_22370"/>
<dbReference type="Proteomes" id="UP000825123">
    <property type="component" value="Chromosome"/>
</dbReference>
<name>A0A8D5U8F7_9CREN</name>
<keyword evidence="1" id="KW-0812">Transmembrane</keyword>
<keyword evidence="1" id="KW-1133">Transmembrane helix</keyword>
<accession>A0A8D5U8F7</accession>
<proteinExistence type="predicted"/>
<dbReference type="AlphaFoldDB" id="A0A8D5U8F7"/>
<evidence type="ECO:0000313" key="2">
    <source>
        <dbReference type="EMBL" id="BCU70940.1"/>
    </source>
</evidence>
<feature type="transmembrane region" description="Helical" evidence="1">
    <location>
        <begin position="7"/>
        <end position="28"/>
    </location>
</feature>
<evidence type="ECO:0000256" key="1">
    <source>
        <dbReference type="SAM" id="Phobius"/>
    </source>
</evidence>
<organism evidence="2 3">
    <name type="scientific">Stygiolobus caldivivus</name>
    <dbReference type="NCBI Taxonomy" id="2824673"/>
    <lineage>
        <taxon>Archaea</taxon>
        <taxon>Thermoproteota</taxon>
        <taxon>Thermoprotei</taxon>
        <taxon>Sulfolobales</taxon>
        <taxon>Sulfolobaceae</taxon>
        <taxon>Stygiolobus</taxon>
    </lineage>
</organism>
<dbReference type="GeneID" id="66163968"/>
<dbReference type="EMBL" id="AP024597">
    <property type="protein sequence ID" value="BCU70940.1"/>
    <property type="molecule type" value="Genomic_DNA"/>
</dbReference>
<evidence type="ECO:0000313" key="3">
    <source>
        <dbReference type="Proteomes" id="UP000825123"/>
    </source>
</evidence>
<keyword evidence="1" id="KW-0472">Membrane</keyword>
<protein>
    <submittedName>
        <fullName evidence="2">Uncharacterized protein</fullName>
    </submittedName>
</protein>
<keyword evidence="3" id="KW-1185">Reference proteome</keyword>